<evidence type="ECO:0000256" key="2">
    <source>
        <dbReference type="ARBA" id="ARBA00023002"/>
    </source>
</evidence>
<name>A0A9P5AEH5_9HYPO</name>
<dbReference type="PANTHER" id="PTHR42760:SF133">
    <property type="entry name" value="3-OXOACYL-[ACYL-CARRIER-PROTEIN] REDUCTASE"/>
    <property type="match status" value="1"/>
</dbReference>
<reference evidence="3" key="1">
    <citation type="journal article" date="2017" name="Mycologia">
        <title>Fusarium algeriense, sp. nov., a novel toxigenic crown rot pathogen of durum wheat from Algeria is nested in the Fusarium burgessii species complex.</title>
        <authorList>
            <person name="Laraba I."/>
            <person name="Keddad A."/>
            <person name="Boureghda H."/>
            <person name="Abdallah N."/>
            <person name="Vaughan M.M."/>
            <person name="Proctor R.H."/>
            <person name="Busman M."/>
            <person name="O'Donnell K."/>
        </authorList>
    </citation>
    <scope>NUCLEOTIDE SEQUENCE</scope>
    <source>
        <strain evidence="3">NRRL 25174</strain>
    </source>
</reference>
<dbReference type="PRINTS" id="PR00081">
    <property type="entry name" value="GDHRDH"/>
</dbReference>
<comment type="similarity">
    <text evidence="1">Belongs to the short-chain dehydrogenases/reductases (SDR) family.</text>
</comment>
<dbReference type="Gene3D" id="3.40.50.720">
    <property type="entry name" value="NAD(P)-binding Rossmann-like Domain"/>
    <property type="match status" value="1"/>
</dbReference>
<reference evidence="3" key="2">
    <citation type="submission" date="2020-02" db="EMBL/GenBank/DDBJ databases">
        <title>Identification and distribution of gene clusters putatively required for synthesis of sphingolipid metabolism inhibitors in phylogenetically diverse species of the filamentous fungus Fusarium.</title>
        <authorList>
            <person name="Kim H.-S."/>
            <person name="Busman M."/>
            <person name="Brown D.W."/>
            <person name="Divon H."/>
            <person name="Uhlig S."/>
            <person name="Proctor R.H."/>
        </authorList>
    </citation>
    <scope>NUCLEOTIDE SEQUENCE</scope>
    <source>
        <strain evidence="3">NRRL 25174</strain>
    </source>
</reference>
<evidence type="ECO:0000313" key="3">
    <source>
        <dbReference type="EMBL" id="KAF4337254.1"/>
    </source>
</evidence>
<dbReference type="Proteomes" id="UP000730481">
    <property type="component" value="Unassembled WGS sequence"/>
</dbReference>
<dbReference type="EMBL" id="PVQB02000430">
    <property type="protein sequence ID" value="KAF4337254.1"/>
    <property type="molecule type" value="Genomic_DNA"/>
</dbReference>
<dbReference type="AlphaFoldDB" id="A0A9P5AEH5"/>
<dbReference type="OrthoDB" id="1933717at2759"/>
<evidence type="ECO:0000313" key="4">
    <source>
        <dbReference type="Proteomes" id="UP000730481"/>
    </source>
</evidence>
<dbReference type="Pfam" id="PF13561">
    <property type="entry name" value="adh_short_C2"/>
    <property type="match status" value="1"/>
</dbReference>
<dbReference type="InterPro" id="IPR036291">
    <property type="entry name" value="NAD(P)-bd_dom_sf"/>
</dbReference>
<keyword evidence="2" id="KW-0560">Oxidoreductase</keyword>
<comment type="caution">
    <text evidence="3">The sequence shown here is derived from an EMBL/GenBank/DDBJ whole genome shotgun (WGS) entry which is preliminary data.</text>
</comment>
<accession>A0A9P5AEH5</accession>
<dbReference type="SUPFAM" id="SSF51735">
    <property type="entry name" value="NAD(P)-binding Rossmann-fold domains"/>
    <property type="match status" value="1"/>
</dbReference>
<dbReference type="PANTHER" id="PTHR42760">
    <property type="entry name" value="SHORT-CHAIN DEHYDROGENASES/REDUCTASES FAMILY MEMBER"/>
    <property type="match status" value="1"/>
</dbReference>
<dbReference type="GO" id="GO:0016616">
    <property type="term" value="F:oxidoreductase activity, acting on the CH-OH group of donors, NAD or NADP as acceptor"/>
    <property type="evidence" value="ECO:0007669"/>
    <property type="project" value="TreeGrafter"/>
</dbReference>
<protein>
    <submittedName>
        <fullName evidence="3">Short-chain dehydrogenase reductase family</fullName>
    </submittedName>
</protein>
<dbReference type="InterPro" id="IPR002347">
    <property type="entry name" value="SDR_fam"/>
</dbReference>
<gene>
    <name evidence="3" type="ORF">FBEOM_8843</name>
</gene>
<dbReference type="CDD" id="cd05233">
    <property type="entry name" value="SDR_c"/>
    <property type="match status" value="1"/>
</dbReference>
<evidence type="ECO:0000256" key="1">
    <source>
        <dbReference type="ARBA" id="ARBA00006484"/>
    </source>
</evidence>
<organism evidence="3 4">
    <name type="scientific">Fusarium beomiforme</name>
    <dbReference type="NCBI Taxonomy" id="44412"/>
    <lineage>
        <taxon>Eukaryota</taxon>
        <taxon>Fungi</taxon>
        <taxon>Dikarya</taxon>
        <taxon>Ascomycota</taxon>
        <taxon>Pezizomycotina</taxon>
        <taxon>Sordariomycetes</taxon>
        <taxon>Hypocreomycetidae</taxon>
        <taxon>Hypocreales</taxon>
        <taxon>Nectriaceae</taxon>
        <taxon>Fusarium</taxon>
        <taxon>Fusarium burgessii species complex</taxon>
    </lineage>
</organism>
<dbReference type="Pfam" id="PF00106">
    <property type="entry name" value="adh_short"/>
    <property type="match status" value="1"/>
</dbReference>
<proteinExistence type="inferred from homology"/>
<sequence length="332" mass="35377">MASQSMKALGLLSGKKAIITGGAGGMGLSHARHLARLGADVAILDIDLEVAKRWDEPLDGPTVVDDIRSLGVDCIAVPVDLTSAAATDAAIEQVVSKWSAVDIVVNKAGGAVAPYDSSTATSTADENVHRIVNLNLISTINCCHAVAPYLRRPGASIINIGTVNADMEAPGAFELGPDGIRTNTLSPDYVKSARIVAQEKLRPGLTTDSLAWKIPMCRVGENQDISRVVEFLAGPLSGYVTGNNVRSIRFCHVAQPQALNRQTKLGFNRQGAMLNSPFIPRLVRKDKSSSCIDLQAVLIHNNERMGYVEVTVMHAIDQDNAVLKSVIVAFFA</sequence>
<keyword evidence="4" id="KW-1185">Reference proteome</keyword>